<dbReference type="Gene3D" id="1.20.120.530">
    <property type="entry name" value="GntR ligand-binding domain-like"/>
    <property type="match status" value="1"/>
</dbReference>
<evidence type="ECO:0000313" key="6">
    <source>
        <dbReference type="Proteomes" id="UP001596084"/>
    </source>
</evidence>
<keyword evidence="1" id="KW-0805">Transcription regulation</keyword>
<dbReference type="Proteomes" id="UP001596084">
    <property type="component" value="Unassembled WGS sequence"/>
</dbReference>
<evidence type="ECO:0000256" key="3">
    <source>
        <dbReference type="ARBA" id="ARBA00023163"/>
    </source>
</evidence>
<dbReference type="Pfam" id="PF07729">
    <property type="entry name" value="FCD"/>
    <property type="match status" value="1"/>
</dbReference>
<sequence>MLVRSPVAGNPWLGRFVEQAQHIPYASDRVVLWDVEHKIILRSHGDHRRIVEAVIERDSARAEQLMREHVYYADIILKNNYQRLLDSGETAAIQAASL</sequence>
<organism evidence="5 6">
    <name type="scientific">Polaromonas jejuensis</name>
    <dbReference type="NCBI Taxonomy" id="457502"/>
    <lineage>
        <taxon>Bacteria</taxon>
        <taxon>Pseudomonadati</taxon>
        <taxon>Pseudomonadota</taxon>
        <taxon>Betaproteobacteria</taxon>
        <taxon>Burkholderiales</taxon>
        <taxon>Comamonadaceae</taxon>
        <taxon>Polaromonas</taxon>
    </lineage>
</organism>
<dbReference type="InterPro" id="IPR008920">
    <property type="entry name" value="TF_FadR/GntR_C"/>
</dbReference>
<keyword evidence="3" id="KW-0804">Transcription</keyword>
<name>A0ABW0QA91_9BURK</name>
<keyword evidence="2" id="KW-0238">DNA-binding</keyword>
<gene>
    <name evidence="5" type="ORF">ACFPP7_12920</name>
</gene>
<evidence type="ECO:0000259" key="4">
    <source>
        <dbReference type="Pfam" id="PF07729"/>
    </source>
</evidence>
<comment type="caution">
    <text evidence="5">The sequence shown here is derived from an EMBL/GenBank/DDBJ whole genome shotgun (WGS) entry which is preliminary data.</text>
</comment>
<dbReference type="EMBL" id="JBHSMX010000020">
    <property type="protein sequence ID" value="MFC5521804.1"/>
    <property type="molecule type" value="Genomic_DNA"/>
</dbReference>
<dbReference type="SUPFAM" id="SSF48008">
    <property type="entry name" value="GntR ligand-binding domain-like"/>
    <property type="match status" value="1"/>
</dbReference>
<evidence type="ECO:0000256" key="2">
    <source>
        <dbReference type="ARBA" id="ARBA00023125"/>
    </source>
</evidence>
<feature type="domain" description="GntR C-terminal" evidence="4">
    <location>
        <begin position="8"/>
        <end position="70"/>
    </location>
</feature>
<protein>
    <submittedName>
        <fullName evidence="5">FCD domain-containing protein</fullName>
    </submittedName>
</protein>
<accession>A0ABW0QA91</accession>
<dbReference type="InterPro" id="IPR011711">
    <property type="entry name" value="GntR_C"/>
</dbReference>
<dbReference type="RefSeq" id="WP_068835269.1">
    <property type="nucleotide sequence ID" value="NZ_JBHSMX010000020.1"/>
</dbReference>
<keyword evidence="6" id="KW-1185">Reference proteome</keyword>
<evidence type="ECO:0000313" key="5">
    <source>
        <dbReference type="EMBL" id="MFC5521804.1"/>
    </source>
</evidence>
<evidence type="ECO:0000256" key="1">
    <source>
        <dbReference type="ARBA" id="ARBA00023015"/>
    </source>
</evidence>
<reference evidence="6" key="1">
    <citation type="journal article" date="2019" name="Int. J. Syst. Evol. Microbiol.">
        <title>The Global Catalogue of Microorganisms (GCM) 10K type strain sequencing project: providing services to taxonomists for standard genome sequencing and annotation.</title>
        <authorList>
            <consortium name="The Broad Institute Genomics Platform"/>
            <consortium name="The Broad Institute Genome Sequencing Center for Infectious Disease"/>
            <person name="Wu L."/>
            <person name="Ma J."/>
        </authorList>
    </citation>
    <scope>NUCLEOTIDE SEQUENCE [LARGE SCALE GENOMIC DNA]</scope>
    <source>
        <strain evidence="6">CGMCC 4.7277</strain>
    </source>
</reference>
<proteinExistence type="predicted"/>